<dbReference type="PANTHER" id="PTHR47036">
    <property type="entry name" value="COBALT-FACTOR III C(17)-METHYLTRANSFERASE-RELATED"/>
    <property type="match status" value="1"/>
</dbReference>
<dbReference type="InterPro" id="IPR051810">
    <property type="entry name" value="Precorrin_MeTrfase"/>
</dbReference>
<evidence type="ECO:0000256" key="1">
    <source>
        <dbReference type="ARBA" id="ARBA00004953"/>
    </source>
</evidence>
<protein>
    <submittedName>
        <fullName evidence="10">Cobalt-precorrin-3B C(17)-methyltransferase</fullName>
        <ecNumber evidence="10">2.1.1.-</ecNumber>
    </submittedName>
</protein>
<keyword evidence="4 10" id="KW-0808">Transferase</keyword>
<feature type="domain" description="Cobalamin synthesis G N-terminal" evidence="8">
    <location>
        <begin position="42"/>
        <end position="121"/>
    </location>
</feature>
<dbReference type="Gene3D" id="3.40.1010.10">
    <property type="entry name" value="Cobalt-precorrin-4 Transmethylase, Domain 1"/>
    <property type="match status" value="1"/>
</dbReference>
<evidence type="ECO:0000313" key="10">
    <source>
        <dbReference type="EMBL" id="QBI55401.1"/>
    </source>
</evidence>
<dbReference type="GO" id="GO:0009236">
    <property type="term" value="P:cobalamin biosynthetic process"/>
    <property type="evidence" value="ECO:0007669"/>
    <property type="project" value="UniProtKB-UniPathway"/>
</dbReference>
<dbReference type="Pfam" id="PF11761">
    <property type="entry name" value="CbiG_mid"/>
    <property type="match status" value="1"/>
</dbReference>
<keyword evidence="11" id="KW-1185">Reference proteome</keyword>
<dbReference type="InterPro" id="IPR014777">
    <property type="entry name" value="4pyrrole_Mease_sub1"/>
</dbReference>
<dbReference type="InterPro" id="IPR038029">
    <property type="entry name" value="GbiG_N_sf"/>
</dbReference>
<dbReference type="SUPFAM" id="SSF159664">
    <property type="entry name" value="CobE/GbiG C-terminal domain-like"/>
    <property type="match status" value="1"/>
</dbReference>
<dbReference type="Proteomes" id="UP000292235">
    <property type="component" value="Chromosome"/>
</dbReference>
<keyword evidence="5" id="KW-0949">S-adenosyl-L-methionine</keyword>
<dbReference type="Pfam" id="PF00590">
    <property type="entry name" value="TP_methylase"/>
    <property type="match status" value="1"/>
</dbReference>
<evidence type="ECO:0000256" key="4">
    <source>
        <dbReference type="ARBA" id="ARBA00022679"/>
    </source>
</evidence>
<dbReference type="Pfam" id="PF11760">
    <property type="entry name" value="CbiG_N"/>
    <property type="match status" value="1"/>
</dbReference>
<dbReference type="InterPro" id="IPR021745">
    <property type="entry name" value="CbiG_mid"/>
</dbReference>
<dbReference type="InterPro" id="IPR000878">
    <property type="entry name" value="4pyrrol_Mease"/>
</dbReference>
<dbReference type="EMBL" id="CP036455">
    <property type="protein sequence ID" value="QBI55401.1"/>
    <property type="molecule type" value="Genomic_DNA"/>
</dbReference>
<proteinExistence type="predicted"/>
<evidence type="ECO:0000256" key="2">
    <source>
        <dbReference type="ARBA" id="ARBA00022573"/>
    </source>
</evidence>
<dbReference type="AlphaFoldDB" id="A0A4P6Q7I6"/>
<evidence type="ECO:0000256" key="5">
    <source>
        <dbReference type="ARBA" id="ARBA00022691"/>
    </source>
</evidence>
<dbReference type="SUPFAM" id="SSF53790">
    <property type="entry name" value="Tetrapyrrole methylase"/>
    <property type="match status" value="1"/>
</dbReference>
<dbReference type="PANTHER" id="PTHR47036:SF1">
    <property type="entry name" value="COBALT-FACTOR III C(17)-METHYLTRANSFERASE-RELATED"/>
    <property type="match status" value="1"/>
</dbReference>
<accession>A0A4P6Q7I6</accession>
<dbReference type="KEGG" id="strr:EKD16_18185"/>
<evidence type="ECO:0000259" key="9">
    <source>
        <dbReference type="Pfam" id="PF11761"/>
    </source>
</evidence>
<dbReference type="NCBIfam" id="TIGR01466">
    <property type="entry name" value="cobJ_cbiH"/>
    <property type="match status" value="1"/>
</dbReference>
<evidence type="ECO:0000259" key="7">
    <source>
        <dbReference type="Pfam" id="PF01890"/>
    </source>
</evidence>
<dbReference type="InterPro" id="IPR036518">
    <property type="entry name" value="CobE/GbiG_C_sf"/>
</dbReference>
<dbReference type="InterPro" id="IPR014776">
    <property type="entry name" value="4pyrrole_Mease_sub2"/>
</dbReference>
<gene>
    <name evidence="10" type="primary">cbiH</name>
    <name evidence="10" type="ORF">EKD16_18185</name>
</gene>
<dbReference type="OrthoDB" id="9804789at2"/>
<sequence length="588" mass="60425">MTDDGTIGVIAATERGRTAARLLARAWPERVRTFTEERAGEALRGAFAECGAVVAFLAVGATVRALAPVLGDKHTDPPVVCVDEASQHAVAVLGGHHGGNRLAGEVAAVLGARPVVTTATDAARTTPLDSYGADLGFTIADTSGLASVGAALLSGEPVRVESDHMWPLPPLPPGASAQTPPETAAALIRVTDRAAPPESGLPAVTYRPPSLVVGVGSARGAAAEEIGALVDRTLAEAGLDSESVRALATVDVKADEEGILRAARERGWDVTVYPASELAGVSVPNPSEVVRAEIGTPSVAEAAALRAAADAGSGAELVAAKNKSAEATAAVARLRPRGRLALVGLGPGARDLAAPRALAELHRASVVVGLDQYLDQVHDLLRPGTRVIASGLGQEEERARTAVAEARAGAAVALIGSGDAGVYAMASPALDFAGADIDVVGVPGITAAVAAAHLLGAPLGHDHAYISLSDLHTPWEAIERRLRAAAEGDFTVCLYNPRSRRRDWQLPAALRILAEHRPPDIPVGYVRNAARDDERAVVTTLQDMLSGGAEDVDMYTVVLVGSSASRTVAGRFVTPRGYAWSTAAETVP</sequence>
<evidence type="ECO:0000259" key="8">
    <source>
        <dbReference type="Pfam" id="PF11760"/>
    </source>
</evidence>
<dbReference type="InterPro" id="IPR006363">
    <property type="entry name" value="Cbl_synth_CobJ/CibH_dom"/>
</dbReference>
<organism evidence="10 11">
    <name type="scientific">Streptomonospora litoralis</name>
    <dbReference type="NCBI Taxonomy" id="2498135"/>
    <lineage>
        <taxon>Bacteria</taxon>
        <taxon>Bacillati</taxon>
        <taxon>Actinomycetota</taxon>
        <taxon>Actinomycetes</taxon>
        <taxon>Streptosporangiales</taxon>
        <taxon>Nocardiopsidaceae</taxon>
        <taxon>Streptomonospora</taxon>
    </lineage>
</organism>
<dbReference type="InterPro" id="IPR021744">
    <property type="entry name" value="CbiG_N"/>
</dbReference>
<dbReference type="RefSeq" id="WP_131099413.1">
    <property type="nucleotide sequence ID" value="NZ_CP036455.1"/>
</dbReference>
<dbReference type="Pfam" id="PF01890">
    <property type="entry name" value="CbiG_C"/>
    <property type="match status" value="1"/>
</dbReference>
<keyword evidence="2" id="KW-0169">Cobalamin biosynthesis</keyword>
<dbReference type="EC" id="2.1.1.-" evidence="10"/>
<feature type="domain" description="CobE/GbiG C-terminal" evidence="7">
    <location>
        <begin position="211"/>
        <end position="332"/>
    </location>
</feature>
<dbReference type="GO" id="GO:0032259">
    <property type="term" value="P:methylation"/>
    <property type="evidence" value="ECO:0007669"/>
    <property type="project" value="UniProtKB-KW"/>
</dbReference>
<dbReference type="GO" id="GO:0008168">
    <property type="term" value="F:methyltransferase activity"/>
    <property type="evidence" value="ECO:0007669"/>
    <property type="project" value="UniProtKB-KW"/>
</dbReference>
<dbReference type="UniPathway" id="UPA00148"/>
<dbReference type="InterPro" id="IPR035996">
    <property type="entry name" value="4pyrrol_Methylase_sf"/>
</dbReference>
<evidence type="ECO:0000313" key="11">
    <source>
        <dbReference type="Proteomes" id="UP000292235"/>
    </source>
</evidence>
<dbReference type="SUPFAM" id="SSF159672">
    <property type="entry name" value="CbiG N-terminal domain-like"/>
    <property type="match status" value="1"/>
</dbReference>
<dbReference type="CDD" id="cd11646">
    <property type="entry name" value="Precorrin_3B_C17_MT"/>
    <property type="match status" value="1"/>
</dbReference>
<reference evidence="10 11" key="1">
    <citation type="submission" date="2019-02" db="EMBL/GenBank/DDBJ databases">
        <authorList>
            <person name="Khodamoradi S."/>
            <person name="Hahnke R.L."/>
            <person name="Kaempfer P."/>
            <person name="Schumann P."/>
            <person name="Rohde M."/>
            <person name="Steinert M."/>
            <person name="Luzhetskyy A."/>
            <person name="Wink J."/>
            <person name="Ruckert C."/>
        </authorList>
    </citation>
    <scope>NUCLEOTIDE SEQUENCE [LARGE SCALE GENOMIC DNA]</scope>
    <source>
        <strain evidence="10 11">M2</strain>
    </source>
</reference>
<evidence type="ECO:0000259" key="6">
    <source>
        <dbReference type="Pfam" id="PF00590"/>
    </source>
</evidence>
<dbReference type="Gene3D" id="3.30.420.180">
    <property type="entry name" value="CobE/GbiG C-terminal domain"/>
    <property type="match status" value="1"/>
</dbReference>
<dbReference type="Gene3D" id="3.30.950.10">
    <property type="entry name" value="Methyltransferase, Cobalt-precorrin-4 Transmethylase, Domain 2"/>
    <property type="match status" value="1"/>
</dbReference>
<dbReference type="InterPro" id="IPR002750">
    <property type="entry name" value="CobE/GbiG_C"/>
</dbReference>
<feature type="domain" description="Tetrapyrrole methylase" evidence="6">
    <location>
        <begin position="339"/>
        <end position="544"/>
    </location>
</feature>
<dbReference type="Gene3D" id="3.40.50.11220">
    <property type="match status" value="1"/>
</dbReference>
<name>A0A4P6Q7I6_9ACTN</name>
<feature type="domain" description="Cobalamin biosynthesis central region" evidence="9">
    <location>
        <begin position="127"/>
        <end position="208"/>
    </location>
</feature>
<comment type="pathway">
    <text evidence="1">Cofactor biosynthesis; adenosylcobalamin biosynthesis.</text>
</comment>
<keyword evidence="3 10" id="KW-0489">Methyltransferase</keyword>
<evidence type="ECO:0000256" key="3">
    <source>
        <dbReference type="ARBA" id="ARBA00022603"/>
    </source>
</evidence>